<dbReference type="RefSeq" id="WP_160735211.1">
    <property type="nucleotide sequence ID" value="NZ_WTYT01000001.1"/>
</dbReference>
<proteinExistence type="predicted"/>
<dbReference type="Proteomes" id="UP000438476">
    <property type="component" value="Unassembled WGS sequence"/>
</dbReference>
<organism evidence="1 2">
    <name type="scientific">Altericroceibacterium endophyticum</name>
    <dbReference type="NCBI Taxonomy" id="1808508"/>
    <lineage>
        <taxon>Bacteria</taxon>
        <taxon>Pseudomonadati</taxon>
        <taxon>Pseudomonadota</taxon>
        <taxon>Alphaproteobacteria</taxon>
        <taxon>Sphingomonadales</taxon>
        <taxon>Erythrobacteraceae</taxon>
        <taxon>Altericroceibacterium</taxon>
    </lineage>
</organism>
<accession>A0A6I4T1J0</accession>
<dbReference type="OrthoDB" id="7478426at2"/>
<keyword evidence="2" id="KW-1185">Reference proteome</keyword>
<sequence>MRVSESFCLDQEARQLALAESEPLENRRKIALNAAKAWAAEAVAVREVALNRRSPDQLDAAITLEFAQETAASTADPEKLDHGHVQ</sequence>
<dbReference type="AlphaFoldDB" id="A0A6I4T1J0"/>
<evidence type="ECO:0000313" key="2">
    <source>
        <dbReference type="Proteomes" id="UP000438476"/>
    </source>
</evidence>
<dbReference type="EMBL" id="WTYT01000001">
    <property type="protein sequence ID" value="MXO64827.1"/>
    <property type="molecule type" value="Genomic_DNA"/>
</dbReference>
<evidence type="ECO:0000313" key="1">
    <source>
        <dbReference type="EMBL" id="MXO64827.1"/>
    </source>
</evidence>
<name>A0A6I4T1J0_9SPHN</name>
<reference evidence="1 2" key="1">
    <citation type="submission" date="2019-12" db="EMBL/GenBank/DDBJ databases">
        <title>Genomic-based taxomic classification of the family Erythrobacteraceae.</title>
        <authorList>
            <person name="Xu L."/>
        </authorList>
    </citation>
    <scope>NUCLEOTIDE SEQUENCE [LARGE SCALE GENOMIC DNA]</scope>
    <source>
        <strain evidence="1 2">LMG 29518</strain>
    </source>
</reference>
<gene>
    <name evidence="1" type="ORF">GRI91_03560</name>
</gene>
<comment type="caution">
    <text evidence="1">The sequence shown here is derived from an EMBL/GenBank/DDBJ whole genome shotgun (WGS) entry which is preliminary data.</text>
</comment>
<protein>
    <submittedName>
        <fullName evidence="1">Uncharacterized protein</fullName>
    </submittedName>
</protein>